<feature type="compositionally biased region" description="Polar residues" evidence="7">
    <location>
        <begin position="432"/>
        <end position="445"/>
    </location>
</feature>
<evidence type="ECO:0000256" key="7">
    <source>
        <dbReference type="SAM" id="MobiDB-lite"/>
    </source>
</evidence>
<dbReference type="SUPFAM" id="SSF57362">
    <property type="entry name" value="BPTI-like"/>
    <property type="match status" value="2"/>
</dbReference>
<dbReference type="CDD" id="cd00109">
    <property type="entry name" value="Kunitz-type"/>
    <property type="match status" value="2"/>
</dbReference>
<evidence type="ECO:0000256" key="6">
    <source>
        <dbReference type="ARBA" id="ARBA00023157"/>
    </source>
</evidence>
<dbReference type="PANTHER" id="PTHR10083:SF217">
    <property type="entry name" value="BOOPHILIN-H2"/>
    <property type="match status" value="1"/>
</dbReference>
<keyword evidence="5" id="KW-0722">Serine protease inhibitor</keyword>
<evidence type="ECO:0000256" key="4">
    <source>
        <dbReference type="ARBA" id="ARBA00022690"/>
    </source>
</evidence>
<dbReference type="InterPro" id="IPR028150">
    <property type="entry name" value="Lustrin_cystein"/>
</dbReference>
<dbReference type="FunFam" id="4.10.410.10:FF:000020">
    <property type="entry name" value="Collagen, type VI, alpha 3"/>
    <property type="match status" value="1"/>
</dbReference>
<keyword evidence="4" id="KW-0646">Protease inhibitor</keyword>
<dbReference type="PROSITE" id="PS00280">
    <property type="entry name" value="BPTI_KUNITZ_1"/>
    <property type="match status" value="1"/>
</dbReference>
<keyword evidence="2" id="KW-0964">Secreted</keyword>
<feature type="region of interest" description="Disordered" evidence="7">
    <location>
        <begin position="54"/>
        <end position="86"/>
    </location>
</feature>
<feature type="signal peptide" evidence="8">
    <location>
        <begin position="1"/>
        <end position="23"/>
    </location>
</feature>
<feature type="region of interest" description="Disordered" evidence="7">
    <location>
        <begin position="404"/>
        <end position="445"/>
    </location>
</feature>
<keyword evidence="6" id="KW-1015">Disulfide bond</keyword>
<dbReference type="GO" id="GO:0004867">
    <property type="term" value="F:serine-type endopeptidase inhibitor activity"/>
    <property type="evidence" value="ECO:0007669"/>
    <property type="project" value="UniProtKB-KW"/>
</dbReference>
<dbReference type="Pfam" id="PF14625">
    <property type="entry name" value="Lustrin_cystein"/>
    <property type="match status" value="2"/>
</dbReference>
<dbReference type="EMBL" id="JPKZ01003054">
    <property type="protein sequence ID" value="KHN73810.1"/>
    <property type="molecule type" value="Genomic_DNA"/>
</dbReference>
<dbReference type="InterPro" id="IPR050098">
    <property type="entry name" value="TFPI/VKTCI-like"/>
</dbReference>
<reference evidence="10 11" key="1">
    <citation type="submission" date="2014-11" db="EMBL/GenBank/DDBJ databases">
        <title>Genetic blueprint of the zoonotic pathogen Toxocara canis.</title>
        <authorList>
            <person name="Zhu X.-Q."/>
            <person name="Korhonen P.K."/>
            <person name="Cai H."/>
            <person name="Young N.D."/>
            <person name="Nejsum P."/>
            <person name="von Samson-Himmelstjerna G."/>
            <person name="Boag P.R."/>
            <person name="Tan P."/>
            <person name="Li Q."/>
            <person name="Min J."/>
            <person name="Yang Y."/>
            <person name="Wang X."/>
            <person name="Fang X."/>
            <person name="Hall R.S."/>
            <person name="Hofmann A."/>
            <person name="Sternberg P.W."/>
            <person name="Jex A.R."/>
            <person name="Gasser R.B."/>
        </authorList>
    </citation>
    <scope>NUCLEOTIDE SEQUENCE [LARGE SCALE GENOMIC DNA]</scope>
    <source>
        <strain evidence="10">PN_DK_2014</strain>
    </source>
</reference>
<evidence type="ECO:0000256" key="2">
    <source>
        <dbReference type="ARBA" id="ARBA00022525"/>
    </source>
</evidence>
<dbReference type="Gene3D" id="4.10.410.10">
    <property type="entry name" value="Pancreatic trypsin inhibitor Kunitz domain"/>
    <property type="match status" value="2"/>
</dbReference>
<evidence type="ECO:0000256" key="8">
    <source>
        <dbReference type="SAM" id="SignalP"/>
    </source>
</evidence>
<dbReference type="Pfam" id="PF00014">
    <property type="entry name" value="Kunitz_BPTI"/>
    <property type="match status" value="2"/>
</dbReference>
<dbReference type="PRINTS" id="PR00759">
    <property type="entry name" value="BASICPTASE"/>
</dbReference>
<evidence type="ECO:0000313" key="10">
    <source>
        <dbReference type="EMBL" id="KHN73810.1"/>
    </source>
</evidence>
<comment type="subcellular location">
    <subcellularLocation>
        <location evidence="1">Secreted</location>
    </subcellularLocation>
</comment>
<dbReference type="InterPro" id="IPR036880">
    <property type="entry name" value="Kunitz_BPTI_sf"/>
</dbReference>
<evidence type="ECO:0000256" key="5">
    <source>
        <dbReference type="ARBA" id="ARBA00022900"/>
    </source>
</evidence>
<dbReference type="FunFam" id="4.10.410.10:FF:000048">
    <property type="entry name" value="Protein CBR-MLT-11"/>
    <property type="match status" value="1"/>
</dbReference>
<feature type="domain" description="BPTI/Kunitz inhibitor" evidence="9">
    <location>
        <begin position="529"/>
        <end position="586"/>
    </location>
</feature>
<organism evidence="10 11">
    <name type="scientific">Toxocara canis</name>
    <name type="common">Canine roundworm</name>
    <dbReference type="NCBI Taxonomy" id="6265"/>
    <lineage>
        <taxon>Eukaryota</taxon>
        <taxon>Metazoa</taxon>
        <taxon>Ecdysozoa</taxon>
        <taxon>Nematoda</taxon>
        <taxon>Chromadorea</taxon>
        <taxon>Rhabditida</taxon>
        <taxon>Spirurina</taxon>
        <taxon>Ascaridomorpha</taxon>
        <taxon>Ascaridoidea</taxon>
        <taxon>Toxocaridae</taxon>
        <taxon>Toxocara</taxon>
    </lineage>
</organism>
<gene>
    <name evidence="10" type="primary">SPINT4</name>
    <name evidence="10" type="ORF">Tcan_05666</name>
</gene>
<keyword evidence="8" id="KW-0732">Signal</keyword>
<keyword evidence="11" id="KW-1185">Reference proteome</keyword>
<sequence length="688" mass="75304">MSVAKILSGTCCVLYVLLIGYDGDEERYGYKSLKSSLNIRSLATEKRRARRAASLAVAPSPQSANHPVRIDSKAPRQYSRSTLKRPSKIDPCSELVDTGSCNEAHLRYFYDRRADTCRLFYYSGCNGNSNNFATQYECEQRCKMGRLSKLATPPGTCPDGRLPLGENAPVLCGNQTDSIGCPAGYYCRTGPPDVCCPKDVVGTPMLSGRFYLESVLKTSKKSKGRRSKPQIDAAGTYQGEANVAYGAGEAQQAIDTSKTAHETGSEAGTSSEESAAPSPLSTPPNMCPDGSDALLDEQTGAPVKCGAGFDGQALCPVGFYCSIDWERNGRLCCPMGVYGSKIPPPPVIAPYLGFRRPNPGEVIERGSLPSDPKPPRLPAHKSLAKIAPAPAYDGFWIVAGESEDSSHIADSAESGAERGPHPTESGEDSNIPEPTSGESQQNSAEFVQRSGNVVAPILEDTAKGEEPYGRMMMKPANKQQLQLSKAFYGEIVKSATDERDSVQIDIGDAEDPFESEQPNAKKSIDRSVCQMKPTEGRPCRENETAPRTNLQYFYSRRDSKCKLYFYRGCGGNANRFEKKRDCESLCMGFKKAETLWDVALLLACSVMPVSAVGQQGYSGYMHYPVMYDRYDAHIWFVYAFGPYGFCRYYRQYAYSSAVNQPRDVNGNGLFWGKQATKHGSHDVPHRTE</sequence>
<feature type="region of interest" description="Disordered" evidence="7">
    <location>
        <begin position="250"/>
        <end position="295"/>
    </location>
</feature>
<dbReference type="PANTHER" id="PTHR10083">
    <property type="entry name" value="KUNITZ-TYPE PROTEASE INHIBITOR-RELATED"/>
    <property type="match status" value="1"/>
</dbReference>
<feature type="chain" id="PRO_5002095805" evidence="8">
    <location>
        <begin position="24"/>
        <end position="688"/>
    </location>
</feature>
<feature type="domain" description="BPTI/Kunitz inhibitor" evidence="9">
    <location>
        <begin position="92"/>
        <end position="142"/>
    </location>
</feature>
<evidence type="ECO:0000256" key="3">
    <source>
        <dbReference type="ARBA" id="ARBA00022656"/>
    </source>
</evidence>
<comment type="caution">
    <text evidence="10">The sequence shown here is derived from an EMBL/GenBank/DDBJ whole genome shotgun (WGS) entry which is preliminary data.</text>
</comment>
<proteinExistence type="predicted"/>
<dbReference type="STRING" id="6265.A0A0B2UYA3"/>
<evidence type="ECO:0000313" key="11">
    <source>
        <dbReference type="Proteomes" id="UP000031036"/>
    </source>
</evidence>
<dbReference type="OMA" id="SFADIRI"/>
<evidence type="ECO:0000259" key="9">
    <source>
        <dbReference type="PROSITE" id="PS50279"/>
    </source>
</evidence>
<dbReference type="Proteomes" id="UP000031036">
    <property type="component" value="Unassembled WGS sequence"/>
</dbReference>
<keyword evidence="3" id="KW-0800">Toxin</keyword>
<name>A0A0B2UYA3_TOXCA</name>
<dbReference type="SMART" id="SM00289">
    <property type="entry name" value="WR1"/>
    <property type="match status" value="2"/>
</dbReference>
<dbReference type="SMART" id="SM00131">
    <property type="entry name" value="KU"/>
    <property type="match status" value="2"/>
</dbReference>
<feature type="compositionally biased region" description="Low complexity" evidence="7">
    <location>
        <begin position="265"/>
        <end position="279"/>
    </location>
</feature>
<dbReference type="InterPro" id="IPR002223">
    <property type="entry name" value="Kunitz_BPTI"/>
</dbReference>
<protein>
    <submittedName>
        <fullName evidence="10">Kunitz-type protease inhibitor 4</fullName>
    </submittedName>
</protein>
<dbReference type="PROSITE" id="PS50279">
    <property type="entry name" value="BPTI_KUNITZ_2"/>
    <property type="match status" value="2"/>
</dbReference>
<dbReference type="GO" id="GO:0005615">
    <property type="term" value="C:extracellular space"/>
    <property type="evidence" value="ECO:0007669"/>
    <property type="project" value="TreeGrafter"/>
</dbReference>
<dbReference type="InterPro" id="IPR020901">
    <property type="entry name" value="Prtase_inh_Kunz-CS"/>
</dbReference>
<dbReference type="InterPro" id="IPR006150">
    <property type="entry name" value="Cys_repeat_1"/>
</dbReference>
<dbReference type="AlphaFoldDB" id="A0A0B2UYA3"/>
<dbReference type="OrthoDB" id="4473401at2759"/>
<accession>A0A0B2UYA3</accession>
<evidence type="ECO:0000256" key="1">
    <source>
        <dbReference type="ARBA" id="ARBA00004613"/>
    </source>
</evidence>